<protein>
    <recommendedName>
        <fullName evidence="5">GTP-eEF1A C-terminal domain-containing protein</fullName>
    </recommendedName>
</protein>
<evidence type="ECO:0000256" key="4">
    <source>
        <dbReference type="SAM" id="MobiDB-lite"/>
    </source>
</evidence>
<dbReference type="VEuPathDB" id="VectorBase:CQUJHB005741"/>
<evidence type="ECO:0000256" key="1">
    <source>
        <dbReference type="ARBA" id="ARBA00004496"/>
    </source>
</evidence>
<dbReference type="InterPro" id="IPR050100">
    <property type="entry name" value="TRAFAC_GTPase_members"/>
</dbReference>
<proteinExistence type="predicted"/>
<dbReference type="Gene3D" id="2.40.30.10">
    <property type="entry name" value="Translation factors"/>
    <property type="match status" value="2"/>
</dbReference>
<dbReference type="InterPro" id="IPR009001">
    <property type="entry name" value="Transl_elong_EF1A/Init_IF2_C"/>
</dbReference>
<evidence type="ECO:0000256" key="3">
    <source>
        <dbReference type="ARBA" id="ARBA00023134"/>
    </source>
</evidence>
<dbReference type="SUPFAM" id="SSF50465">
    <property type="entry name" value="EF-Tu/eEF-1alpha/eIF2-gamma C-terminal domain"/>
    <property type="match status" value="1"/>
</dbReference>
<keyword evidence="8" id="KW-1185">Reference proteome</keyword>
<gene>
    <name evidence="7" type="primary">6054681</name>
    <name evidence="6" type="ORF">CpipJ_CPIJ020103</name>
</gene>
<reference evidence="7" key="2">
    <citation type="submission" date="2020-05" db="UniProtKB">
        <authorList>
            <consortium name="EnsemblMetazoa"/>
        </authorList>
    </citation>
    <scope>IDENTIFICATION</scope>
    <source>
        <strain evidence="7">JHB</strain>
    </source>
</reference>
<comment type="subcellular location">
    <subcellularLocation>
        <location evidence="1">Cytoplasm</location>
    </subcellularLocation>
</comment>
<dbReference type="OrthoDB" id="342024at2759"/>
<dbReference type="Pfam" id="PF22594">
    <property type="entry name" value="GTP-eEF1A_C"/>
    <property type="match status" value="1"/>
</dbReference>
<dbReference type="VEuPathDB" id="VectorBase:CPIJ020103"/>
<dbReference type="HOGENOM" id="CLU_916029_0_0_1"/>
<sequence>MPNRTQVSVDQLWSDDEEVTAVGPGENVKIKVKGIEEEDVSPGFVLCDASNPIKTGKVFDAQVVILEHKSIICAGYSAVMHIHCAAEEITVKSSRLTLLKSSKLGVFFNELKAHTPEELEARSFFFNELKAHTPEELEARKLEARSFDFFNELEAQCPELEAQSRARSSTPGSKPYPELEAQSPELEAQSRARSPIPSSKLNIPSSNSISRARSSIPGSKPNPELGAQYPELEAQSPELEAQSPELEAQSPELEAQPRARSPIPSSKLNPGLEARSRARSPISSSRLSDTLFPARGIKIHIFTY</sequence>
<keyword evidence="3" id="KW-0342">GTP-binding</keyword>
<dbReference type="eggNOG" id="KOG0459">
    <property type="taxonomic scope" value="Eukaryota"/>
</dbReference>
<evidence type="ECO:0000313" key="7">
    <source>
        <dbReference type="EnsemblMetazoa" id="CPIJ020103-PA"/>
    </source>
</evidence>
<dbReference type="InterPro" id="IPR054696">
    <property type="entry name" value="GTP-eEF1A_C"/>
</dbReference>
<feature type="region of interest" description="Disordered" evidence="4">
    <location>
        <begin position="160"/>
        <end position="287"/>
    </location>
</feature>
<dbReference type="Proteomes" id="UP000002320">
    <property type="component" value="Unassembled WGS sequence"/>
</dbReference>
<name>B0XLN3_CULQU</name>
<feature type="domain" description="GTP-eEF1A C-terminal" evidence="5">
    <location>
        <begin position="59"/>
        <end position="93"/>
    </location>
</feature>
<dbReference type="AlphaFoldDB" id="B0XLN3"/>
<dbReference type="EnsemblMetazoa" id="CPIJ020103-RA">
    <property type="protein sequence ID" value="CPIJ020103-PA"/>
    <property type="gene ID" value="CPIJ020103"/>
</dbReference>
<evidence type="ECO:0000313" key="6">
    <source>
        <dbReference type="EMBL" id="EDS34485.1"/>
    </source>
</evidence>
<reference evidence="6" key="1">
    <citation type="submission" date="2007-03" db="EMBL/GenBank/DDBJ databases">
        <title>Annotation of Culex pipiens quinquefasciatus.</title>
        <authorList>
            <consortium name="The Broad Institute Genome Sequencing Platform"/>
            <person name="Atkinson P.W."/>
            <person name="Hemingway J."/>
            <person name="Christensen B.M."/>
            <person name="Higgs S."/>
            <person name="Kodira C."/>
            <person name="Hannick L."/>
            <person name="Megy K."/>
            <person name="O'Leary S."/>
            <person name="Pearson M."/>
            <person name="Haas B.J."/>
            <person name="Mauceli E."/>
            <person name="Wortman J.R."/>
            <person name="Lee N.H."/>
            <person name="Guigo R."/>
            <person name="Stanke M."/>
            <person name="Alvarado L."/>
            <person name="Amedeo P."/>
            <person name="Antoine C.H."/>
            <person name="Arensburger P."/>
            <person name="Bidwell S.L."/>
            <person name="Crawford M."/>
            <person name="Camaro F."/>
            <person name="Devon K."/>
            <person name="Engels R."/>
            <person name="Hammond M."/>
            <person name="Howarth C."/>
            <person name="Koehrsen M."/>
            <person name="Lawson D."/>
            <person name="Montgomery P."/>
            <person name="Nene V."/>
            <person name="Nusbaum C."/>
            <person name="Puiu D."/>
            <person name="Romero-Severson J."/>
            <person name="Severson D.W."/>
            <person name="Shumway M."/>
            <person name="Sisk P."/>
            <person name="Stolte C."/>
            <person name="Zeng Q."/>
            <person name="Eisenstadt E."/>
            <person name="Fraser-Liggett C."/>
            <person name="Strausberg R."/>
            <person name="Galagan J."/>
            <person name="Birren B."/>
            <person name="Collins F.H."/>
        </authorList>
    </citation>
    <scope>NUCLEOTIDE SEQUENCE [LARGE SCALE GENOMIC DNA]</scope>
    <source>
        <strain evidence="6">JHB</strain>
    </source>
</reference>
<evidence type="ECO:0000259" key="5">
    <source>
        <dbReference type="Pfam" id="PF22594"/>
    </source>
</evidence>
<keyword evidence="2" id="KW-0547">Nucleotide-binding</keyword>
<dbReference type="GO" id="GO:0005525">
    <property type="term" value="F:GTP binding"/>
    <property type="evidence" value="ECO:0007669"/>
    <property type="project" value="UniProtKB-KW"/>
</dbReference>
<dbReference type="SUPFAM" id="SSF50447">
    <property type="entry name" value="Translation proteins"/>
    <property type="match status" value="1"/>
</dbReference>
<accession>B0XLN3</accession>
<dbReference type="GO" id="GO:0005737">
    <property type="term" value="C:cytoplasm"/>
    <property type="evidence" value="ECO:0007669"/>
    <property type="project" value="UniProtKB-SubCell"/>
</dbReference>
<dbReference type="InterPro" id="IPR009000">
    <property type="entry name" value="Transl_B-barrel_sf"/>
</dbReference>
<dbReference type="STRING" id="7176.B0XLN3"/>
<feature type="compositionally biased region" description="Low complexity" evidence="4">
    <location>
        <begin position="202"/>
        <end position="217"/>
    </location>
</feature>
<evidence type="ECO:0000313" key="8">
    <source>
        <dbReference type="Proteomes" id="UP000002320"/>
    </source>
</evidence>
<dbReference type="KEGG" id="cqu:CpipJ_CPIJ020103"/>
<dbReference type="InParanoid" id="B0XLN3"/>
<organism>
    <name type="scientific">Culex quinquefasciatus</name>
    <name type="common">Southern house mosquito</name>
    <name type="synonym">Culex pungens</name>
    <dbReference type="NCBI Taxonomy" id="7176"/>
    <lineage>
        <taxon>Eukaryota</taxon>
        <taxon>Metazoa</taxon>
        <taxon>Ecdysozoa</taxon>
        <taxon>Arthropoda</taxon>
        <taxon>Hexapoda</taxon>
        <taxon>Insecta</taxon>
        <taxon>Pterygota</taxon>
        <taxon>Neoptera</taxon>
        <taxon>Endopterygota</taxon>
        <taxon>Diptera</taxon>
        <taxon>Nematocera</taxon>
        <taxon>Culicoidea</taxon>
        <taxon>Culicidae</taxon>
        <taxon>Culicinae</taxon>
        <taxon>Culicini</taxon>
        <taxon>Culex</taxon>
        <taxon>Culex</taxon>
    </lineage>
</organism>
<dbReference type="PANTHER" id="PTHR23115">
    <property type="entry name" value="TRANSLATION FACTOR"/>
    <property type="match status" value="1"/>
</dbReference>
<evidence type="ECO:0000256" key="2">
    <source>
        <dbReference type="ARBA" id="ARBA00022741"/>
    </source>
</evidence>
<dbReference type="EMBL" id="DS234589">
    <property type="protein sequence ID" value="EDS34485.1"/>
    <property type="molecule type" value="Genomic_DNA"/>
</dbReference>